<comment type="caution">
    <text evidence="1">The sequence shown here is derived from an EMBL/GenBank/DDBJ whole genome shotgun (WGS) entry which is preliminary data.</text>
</comment>
<protein>
    <submittedName>
        <fullName evidence="1">Uncharacterized protein</fullName>
    </submittedName>
</protein>
<evidence type="ECO:0000313" key="2">
    <source>
        <dbReference type="Proteomes" id="UP000004470"/>
    </source>
</evidence>
<dbReference type="Proteomes" id="UP000004470">
    <property type="component" value="Unassembled WGS sequence"/>
</dbReference>
<reference evidence="1" key="1">
    <citation type="submission" date="2010-07" db="EMBL/GenBank/DDBJ databases">
        <authorList>
            <person name="Muzny D."/>
            <person name="Qin X."/>
            <person name="Deng J."/>
            <person name="Jiang H."/>
            <person name="Liu Y."/>
            <person name="Qu J."/>
            <person name="Song X.-Z."/>
            <person name="Zhang L."/>
            <person name="Thornton R."/>
            <person name="Coyle M."/>
            <person name="Francisco L."/>
            <person name="Jackson L."/>
            <person name="Javaid M."/>
            <person name="Korchina V."/>
            <person name="Kovar C."/>
            <person name="Mata R."/>
            <person name="Mathew T."/>
            <person name="Ngo R."/>
            <person name="Nguyen L."/>
            <person name="Nguyen N."/>
            <person name="Okwuonu G."/>
            <person name="Ongeri F."/>
            <person name="Pham C."/>
            <person name="Simmons D."/>
            <person name="Wilczek-Boney K."/>
            <person name="Hale W."/>
            <person name="Jakkamsetti A."/>
            <person name="Pham P."/>
            <person name="Ruth R."/>
            <person name="San Lucas F."/>
            <person name="Warren J."/>
            <person name="Zhang J."/>
            <person name="Zhao Z."/>
            <person name="Zhou C."/>
            <person name="Zhu D."/>
            <person name="Lee S."/>
            <person name="Bess C."/>
            <person name="Blankenburg K."/>
            <person name="Forbes L."/>
            <person name="Fu Q."/>
            <person name="Gubbala S."/>
            <person name="Hirani K."/>
            <person name="Jayaseelan J.C."/>
            <person name="Lara F."/>
            <person name="Munidasa M."/>
            <person name="Palculict T."/>
            <person name="Patil S."/>
            <person name="Pu L.-L."/>
            <person name="Saada N."/>
            <person name="Tang L."/>
            <person name="Weissenberger G."/>
            <person name="Zhu Y."/>
            <person name="Hemphill L."/>
            <person name="Shang Y."/>
            <person name="Youmans B."/>
            <person name="Ayvaz T."/>
            <person name="Ross M."/>
            <person name="Santibanez J."/>
            <person name="Aqrawi P."/>
            <person name="Gross S."/>
            <person name="Joshi V."/>
            <person name="Fowler G."/>
            <person name="Nazareth L."/>
            <person name="Reid J."/>
            <person name="Worley K."/>
            <person name="Petrosino J."/>
            <person name="Highlander S."/>
            <person name="Gibbs R."/>
        </authorList>
    </citation>
    <scope>NUCLEOTIDE SEQUENCE [LARGE SCALE GENOMIC DNA]</scope>
    <source>
        <strain evidence="1">DSM 20284</strain>
    </source>
</reference>
<evidence type="ECO:0000313" key="1">
    <source>
        <dbReference type="EMBL" id="EFL96436.1"/>
    </source>
</evidence>
<dbReference type="HOGENOM" id="CLU_3314184_0_0_9"/>
<proteinExistence type="predicted"/>
<keyword evidence="2" id="KW-1185">Reference proteome</keyword>
<gene>
    <name evidence="1" type="ORF">HMPREF0623_0487</name>
</gene>
<dbReference type="AlphaFoldDB" id="E0NDW5"/>
<accession>E0NDW5</accession>
<organism evidence="1 2">
    <name type="scientific">Pediococcus acidilactici DSM 20284</name>
    <dbReference type="NCBI Taxonomy" id="862514"/>
    <lineage>
        <taxon>Bacteria</taxon>
        <taxon>Bacillati</taxon>
        <taxon>Bacillota</taxon>
        <taxon>Bacilli</taxon>
        <taxon>Lactobacillales</taxon>
        <taxon>Lactobacillaceae</taxon>
        <taxon>Pediococcus</taxon>
        <taxon>Pediococcus acidilactici group</taxon>
    </lineage>
</organism>
<name>E0NDW5_PEDAC</name>
<dbReference type="EMBL" id="AEEG01000002">
    <property type="protein sequence ID" value="EFL96436.1"/>
    <property type="molecule type" value="Genomic_DNA"/>
</dbReference>
<sequence>MVFLIGNFIERVEVKKLLRQKLNDESVDKIKLEMIILRS</sequence>